<evidence type="ECO:0000256" key="4">
    <source>
        <dbReference type="ARBA" id="ARBA00022723"/>
    </source>
</evidence>
<evidence type="ECO:0000256" key="6">
    <source>
        <dbReference type="ARBA" id="ARBA00023002"/>
    </source>
</evidence>
<accession>A0A2Z2HZ16</accession>
<dbReference type="InterPro" id="IPR011057">
    <property type="entry name" value="Mss4-like_sf"/>
</dbReference>
<keyword evidence="5" id="KW-0862">Zinc</keyword>
<organism evidence="10 11">
    <name type="scientific">Natrarchaeobaculum aegyptiacum</name>
    <dbReference type="NCBI Taxonomy" id="745377"/>
    <lineage>
        <taxon>Archaea</taxon>
        <taxon>Methanobacteriati</taxon>
        <taxon>Methanobacteriota</taxon>
        <taxon>Stenosarchaea group</taxon>
        <taxon>Halobacteria</taxon>
        <taxon>Halobacteriales</taxon>
        <taxon>Natrialbaceae</taxon>
        <taxon>Natrarchaeobaculum</taxon>
    </lineage>
</organism>
<dbReference type="AlphaFoldDB" id="A0A2Z2HZ16"/>
<dbReference type="FunFam" id="2.170.150.20:FF:000001">
    <property type="entry name" value="Peptide methionine sulfoxide reductase MsrB"/>
    <property type="match status" value="1"/>
</dbReference>
<evidence type="ECO:0000259" key="9">
    <source>
        <dbReference type="PROSITE" id="PS51790"/>
    </source>
</evidence>
<dbReference type="PROSITE" id="PS51790">
    <property type="entry name" value="MSRB"/>
    <property type="match status" value="1"/>
</dbReference>
<feature type="region of interest" description="Disordered" evidence="8">
    <location>
        <begin position="1"/>
        <end position="27"/>
    </location>
</feature>
<feature type="domain" description="MsrB" evidence="9">
    <location>
        <begin position="20"/>
        <end position="141"/>
    </location>
</feature>
<dbReference type="GO" id="GO:0006979">
    <property type="term" value="P:response to oxidative stress"/>
    <property type="evidence" value="ECO:0007669"/>
    <property type="project" value="InterPro"/>
</dbReference>
<evidence type="ECO:0000256" key="1">
    <source>
        <dbReference type="ARBA" id="ARBA00001947"/>
    </source>
</evidence>
<comment type="catalytic activity">
    <reaction evidence="7">
        <text>L-methionyl-[protein] + [thioredoxin]-disulfide + H2O = L-methionyl-(R)-S-oxide-[protein] + [thioredoxin]-dithiol</text>
        <dbReference type="Rhea" id="RHEA:24164"/>
        <dbReference type="Rhea" id="RHEA-COMP:10698"/>
        <dbReference type="Rhea" id="RHEA-COMP:10700"/>
        <dbReference type="Rhea" id="RHEA-COMP:12313"/>
        <dbReference type="Rhea" id="RHEA-COMP:12314"/>
        <dbReference type="ChEBI" id="CHEBI:15377"/>
        <dbReference type="ChEBI" id="CHEBI:16044"/>
        <dbReference type="ChEBI" id="CHEBI:29950"/>
        <dbReference type="ChEBI" id="CHEBI:45764"/>
        <dbReference type="ChEBI" id="CHEBI:50058"/>
        <dbReference type="EC" id="1.8.4.12"/>
    </reaction>
</comment>
<dbReference type="PANTHER" id="PTHR10173:SF52">
    <property type="entry name" value="METHIONINE-R-SULFOXIDE REDUCTASE B1"/>
    <property type="match status" value="1"/>
</dbReference>
<dbReference type="EC" id="1.8.4.12" evidence="3"/>
<name>A0A2Z2HZ16_9EURY</name>
<keyword evidence="4" id="KW-0479">Metal-binding</keyword>
<dbReference type="InterPro" id="IPR002579">
    <property type="entry name" value="Met_Sox_Rdtase_MsrB_dom"/>
</dbReference>
<protein>
    <recommendedName>
        <fullName evidence="3">peptide-methionine (R)-S-oxide reductase</fullName>
        <ecNumber evidence="3">1.8.4.12</ecNumber>
    </recommendedName>
</protein>
<dbReference type="InterPro" id="IPR028427">
    <property type="entry name" value="Met_Sox_Rdtase_MsrB"/>
</dbReference>
<dbReference type="RefSeq" id="WP_086889506.1">
    <property type="nucleotide sequence ID" value="NZ_CP019893.1"/>
</dbReference>
<dbReference type="Gene3D" id="2.170.150.20">
    <property type="entry name" value="Peptide methionine sulfoxide reductase"/>
    <property type="match status" value="1"/>
</dbReference>
<dbReference type="KEGG" id="naj:B1756_16325"/>
<keyword evidence="11" id="KW-1185">Reference proteome</keyword>
<evidence type="ECO:0000313" key="10">
    <source>
        <dbReference type="EMBL" id="ARS91137.1"/>
    </source>
</evidence>
<dbReference type="NCBIfam" id="TIGR00357">
    <property type="entry name" value="peptide-methionine (R)-S-oxide reductase MsrB"/>
    <property type="match status" value="1"/>
</dbReference>
<dbReference type="SUPFAM" id="SSF51316">
    <property type="entry name" value="Mss4-like"/>
    <property type="match status" value="1"/>
</dbReference>
<dbReference type="EMBL" id="CP019893">
    <property type="protein sequence ID" value="ARS91137.1"/>
    <property type="molecule type" value="Genomic_DNA"/>
</dbReference>
<evidence type="ECO:0000256" key="5">
    <source>
        <dbReference type="ARBA" id="ARBA00022833"/>
    </source>
</evidence>
<gene>
    <name evidence="10" type="ORF">B1756_16325</name>
</gene>
<dbReference type="GO" id="GO:0046872">
    <property type="term" value="F:metal ion binding"/>
    <property type="evidence" value="ECO:0007669"/>
    <property type="project" value="UniProtKB-KW"/>
</dbReference>
<comment type="cofactor">
    <cofactor evidence="1">
        <name>Zn(2+)</name>
        <dbReference type="ChEBI" id="CHEBI:29105"/>
    </cofactor>
</comment>
<dbReference type="Pfam" id="PF01641">
    <property type="entry name" value="SelR"/>
    <property type="match status" value="1"/>
</dbReference>
<dbReference type="GO" id="GO:0005737">
    <property type="term" value="C:cytoplasm"/>
    <property type="evidence" value="ECO:0007669"/>
    <property type="project" value="TreeGrafter"/>
</dbReference>
<dbReference type="GO" id="GO:0030091">
    <property type="term" value="P:protein repair"/>
    <property type="evidence" value="ECO:0007669"/>
    <property type="project" value="InterPro"/>
</dbReference>
<evidence type="ECO:0000256" key="2">
    <source>
        <dbReference type="ARBA" id="ARBA00007174"/>
    </source>
</evidence>
<evidence type="ECO:0000256" key="7">
    <source>
        <dbReference type="ARBA" id="ARBA00048488"/>
    </source>
</evidence>
<keyword evidence="6" id="KW-0560">Oxidoreductase</keyword>
<dbReference type="GO" id="GO:0033743">
    <property type="term" value="F:peptide-methionine (R)-S-oxide reductase activity"/>
    <property type="evidence" value="ECO:0007669"/>
    <property type="project" value="UniProtKB-EC"/>
</dbReference>
<feature type="compositionally biased region" description="Acidic residues" evidence="8">
    <location>
        <begin position="10"/>
        <end position="20"/>
    </location>
</feature>
<dbReference type="OrthoDB" id="5961at2157"/>
<dbReference type="Proteomes" id="UP000250088">
    <property type="component" value="Chromosome"/>
</dbReference>
<evidence type="ECO:0000256" key="8">
    <source>
        <dbReference type="SAM" id="MobiDB-lite"/>
    </source>
</evidence>
<reference evidence="11" key="1">
    <citation type="submission" date="2017-02" db="EMBL/GenBank/DDBJ databases">
        <title>Natronthermophilus aegyptiacus gen. nov.,sp. nov., an aerobic, extremely halophilic alkalithermophilic archaeon isolated from the athalassohaline Wadi An Natrun, Egypt.</title>
        <authorList>
            <person name="Zhao B."/>
        </authorList>
    </citation>
    <scope>NUCLEOTIDE SEQUENCE [LARGE SCALE GENOMIC DNA]</scope>
    <source>
        <strain evidence="11">JW/NM-HA 15</strain>
    </source>
</reference>
<comment type="similarity">
    <text evidence="2">Belongs to the MsrB Met sulfoxide reductase family.</text>
</comment>
<evidence type="ECO:0000313" key="11">
    <source>
        <dbReference type="Proteomes" id="UP000250088"/>
    </source>
</evidence>
<evidence type="ECO:0000256" key="3">
    <source>
        <dbReference type="ARBA" id="ARBA00012499"/>
    </source>
</evidence>
<sequence length="141" mass="15476">MADQTGGPDVDSDVDLPADEAEWRERLDDEEYRILREAGTEPAFSGEYVEHDGDGTYACAGCGTPLFDSDTKFKSGSGWPSFFDVDPDRVETRLDTSHGMRRTEVLCATCGGHLGHVFDDGPDPTGKRYCINSAALEFEDE</sequence>
<dbReference type="PANTHER" id="PTHR10173">
    <property type="entry name" value="METHIONINE SULFOXIDE REDUCTASE"/>
    <property type="match status" value="1"/>
</dbReference>
<dbReference type="GeneID" id="32895672"/>
<proteinExistence type="inferred from homology"/>